<gene>
    <name evidence="2" type="ORF">QVD17_20207</name>
</gene>
<proteinExistence type="predicted"/>
<accession>A0AAD8KL38</accession>
<organism evidence="2 3">
    <name type="scientific">Tagetes erecta</name>
    <name type="common">African marigold</name>
    <dbReference type="NCBI Taxonomy" id="13708"/>
    <lineage>
        <taxon>Eukaryota</taxon>
        <taxon>Viridiplantae</taxon>
        <taxon>Streptophyta</taxon>
        <taxon>Embryophyta</taxon>
        <taxon>Tracheophyta</taxon>
        <taxon>Spermatophyta</taxon>
        <taxon>Magnoliopsida</taxon>
        <taxon>eudicotyledons</taxon>
        <taxon>Gunneridae</taxon>
        <taxon>Pentapetalae</taxon>
        <taxon>asterids</taxon>
        <taxon>campanulids</taxon>
        <taxon>Asterales</taxon>
        <taxon>Asteraceae</taxon>
        <taxon>Asteroideae</taxon>
        <taxon>Heliantheae alliance</taxon>
        <taxon>Tageteae</taxon>
        <taxon>Tagetes</taxon>
    </lineage>
</organism>
<dbReference type="AlphaFoldDB" id="A0AAD8KL38"/>
<evidence type="ECO:0000256" key="1">
    <source>
        <dbReference type="SAM" id="MobiDB-lite"/>
    </source>
</evidence>
<comment type="caution">
    <text evidence="2">The sequence shown here is derived from an EMBL/GenBank/DDBJ whole genome shotgun (WGS) entry which is preliminary data.</text>
</comment>
<dbReference type="EMBL" id="JAUHHV010000005">
    <property type="protein sequence ID" value="KAK1424867.1"/>
    <property type="molecule type" value="Genomic_DNA"/>
</dbReference>
<dbReference type="InterPro" id="IPR004252">
    <property type="entry name" value="Probable_transposase_24"/>
</dbReference>
<name>A0AAD8KL38_TARER</name>
<evidence type="ECO:0000313" key="3">
    <source>
        <dbReference type="Proteomes" id="UP001229421"/>
    </source>
</evidence>
<evidence type="ECO:0000313" key="2">
    <source>
        <dbReference type="EMBL" id="KAK1424867.1"/>
    </source>
</evidence>
<keyword evidence="3" id="KW-1185">Reference proteome</keyword>
<dbReference type="Pfam" id="PF03004">
    <property type="entry name" value="Transposase_24"/>
    <property type="match status" value="1"/>
</dbReference>
<sequence length="207" mass="23388">MIAENWWKAVDYFMTEEHEKRSAANKAVRQKQKYINLGGTSSYSSACYKKNKSRLDQFHDAHTDKDGKFDSELAESQYKEYECQNEALGEEGSFSQLHPRDVSIFEKVMGPRRGHIKGIGPKPSSTSPSVVTREDEQVTPPSLTQAQVEKDKWCSDLKPPSPPSVSSGAYEDVPNCRRRSHGSGTQLWSNKSIDLHVGNNIALRRHF</sequence>
<dbReference type="Proteomes" id="UP001229421">
    <property type="component" value="Unassembled WGS sequence"/>
</dbReference>
<feature type="region of interest" description="Disordered" evidence="1">
    <location>
        <begin position="111"/>
        <end position="185"/>
    </location>
</feature>
<protein>
    <submittedName>
        <fullName evidence="2">Uncharacterized protein</fullName>
    </submittedName>
</protein>
<reference evidence="2" key="1">
    <citation type="journal article" date="2023" name="bioRxiv">
        <title>Improved chromosome-level genome assembly for marigold (Tagetes erecta).</title>
        <authorList>
            <person name="Jiang F."/>
            <person name="Yuan L."/>
            <person name="Wang S."/>
            <person name="Wang H."/>
            <person name="Xu D."/>
            <person name="Wang A."/>
            <person name="Fan W."/>
        </authorList>
    </citation>
    <scope>NUCLEOTIDE SEQUENCE</scope>
    <source>
        <strain evidence="2">WSJ</strain>
        <tissue evidence="2">Leaf</tissue>
    </source>
</reference>